<dbReference type="AlphaFoldDB" id="A0A385YXV4"/>
<dbReference type="GO" id="GO:0051213">
    <property type="term" value="F:dioxygenase activity"/>
    <property type="evidence" value="ECO:0007669"/>
    <property type="project" value="UniProtKB-KW"/>
</dbReference>
<dbReference type="Gene3D" id="3.10.450.50">
    <property type="match status" value="1"/>
</dbReference>
<keyword evidence="5" id="KW-0560">Oxidoreductase</keyword>
<keyword evidence="4 6" id="KW-0223">Dioxygenase</keyword>
<dbReference type="EMBL" id="CP032419">
    <property type="protein sequence ID" value="AYC31291.1"/>
    <property type="molecule type" value="Genomic_DNA"/>
</dbReference>
<comment type="similarity">
    <text evidence="2">Belongs to the bacterial ring-hydroxylating dioxygenase beta subunit family.</text>
</comment>
<dbReference type="PANTHER" id="PTHR41534">
    <property type="entry name" value="BLR3401 PROTEIN"/>
    <property type="match status" value="1"/>
</dbReference>
<keyword evidence="3" id="KW-0058">Aromatic hydrocarbons catabolism</keyword>
<comment type="pathway">
    <text evidence="1">Aromatic compound metabolism.</text>
</comment>
<dbReference type="SUPFAM" id="SSF54427">
    <property type="entry name" value="NTF2-like"/>
    <property type="match status" value="1"/>
</dbReference>
<gene>
    <name evidence="6" type="ORF">D3880_02295</name>
</gene>
<reference evidence="7" key="1">
    <citation type="submission" date="2018-09" db="EMBL/GenBank/DDBJ databases">
        <authorList>
            <person name="Zhu H."/>
        </authorList>
    </citation>
    <scope>NUCLEOTIDE SEQUENCE [LARGE SCALE GENOMIC DNA]</scope>
    <source>
        <strain evidence="7">K2W31S-8</strain>
    </source>
</reference>
<evidence type="ECO:0000256" key="3">
    <source>
        <dbReference type="ARBA" id="ARBA00022797"/>
    </source>
</evidence>
<proteinExistence type="inferred from homology"/>
<evidence type="ECO:0000256" key="2">
    <source>
        <dbReference type="ARBA" id="ARBA00009570"/>
    </source>
</evidence>
<dbReference type="Proteomes" id="UP000265560">
    <property type="component" value="Chromosome"/>
</dbReference>
<evidence type="ECO:0000313" key="7">
    <source>
        <dbReference type="Proteomes" id="UP000265560"/>
    </source>
</evidence>
<dbReference type="RefSeq" id="WP_119891924.1">
    <property type="nucleotide sequence ID" value="NZ_CP032419.1"/>
</dbReference>
<evidence type="ECO:0000313" key="6">
    <source>
        <dbReference type="EMBL" id="AYC31291.1"/>
    </source>
</evidence>
<dbReference type="CDD" id="cd00667">
    <property type="entry name" value="ring_hydroxylating_dioxygenases_beta"/>
    <property type="match status" value="1"/>
</dbReference>
<evidence type="ECO:0000256" key="5">
    <source>
        <dbReference type="ARBA" id="ARBA00023002"/>
    </source>
</evidence>
<evidence type="ECO:0000256" key="4">
    <source>
        <dbReference type="ARBA" id="ARBA00022964"/>
    </source>
</evidence>
<evidence type="ECO:0000256" key="1">
    <source>
        <dbReference type="ARBA" id="ARBA00005211"/>
    </source>
</evidence>
<dbReference type="OrthoDB" id="7062869at2"/>
<dbReference type="KEGG" id="pcav:D3880_02295"/>
<dbReference type="GO" id="GO:0019380">
    <property type="term" value="P:3-phenylpropionate catabolic process"/>
    <property type="evidence" value="ECO:0007669"/>
    <property type="project" value="TreeGrafter"/>
</dbReference>
<accession>A0A385YXV4</accession>
<sequence length="167" mass="19219">MSNLHELREIASDFLAREALILDERRFRDWFALLDDEIDYDVPIRIAMRDYADEFPEGAFRIKDCKAHIQTRIARLESDHAWAEVPPSRTLRLVGSVLVEATERSDVISVISALMLYRQRGHDELGDVIPVRRHDLLRITDGGLKLLKRKALITHAVLHTPNLGVFL</sequence>
<keyword evidence="7" id="KW-1185">Reference proteome</keyword>
<dbReference type="InterPro" id="IPR000391">
    <property type="entry name" value="Rng_hydr_dOase-bsu"/>
</dbReference>
<name>A0A385YXV4_9PSED</name>
<organism evidence="6 7">
    <name type="scientific">Pseudomonas cavernae</name>
    <dbReference type="NCBI Taxonomy" id="2320867"/>
    <lineage>
        <taxon>Bacteria</taxon>
        <taxon>Pseudomonadati</taxon>
        <taxon>Pseudomonadota</taxon>
        <taxon>Gammaproteobacteria</taxon>
        <taxon>Pseudomonadales</taxon>
        <taxon>Pseudomonadaceae</taxon>
        <taxon>Pseudomonas</taxon>
    </lineage>
</organism>
<dbReference type="PANTHER" id="PTHR41534:SF2">
    <property type="entry name" value="3-PHENYLPROPIONATE_CINNAMIC ACID DIOXYGENASE SUBUNIT BETA"/>
    <property type="match status" value="1"/>
</dbReference>
<dbReference type="InterPro" id="IPR032710">
    <property type="entry name" value="NTF2-like_dom_sf"/>
</dbReference>
<dbReference type="Pfam" id="PF00866">
    <property type="entry name" value="Ring_hydroxyl_B"/>
    <property type="match status" value="1"/>
</dbReference>
<protein>
    <submittedName>
        <fullName evidence="6">Phenylpropionate dioxygenase</fullName>
    </submittedName>
</protein>